<reference evidence="5" key="1">
    <citation type="submission" date="2016-01" db="EMBL/GenBank/DDBJ databases">
        <authorList>
            <person name="Husnik F."/>
        </authorList>
    </citation>
    <scope>NUCLEOTIDE SEQUENCE [LARGE SCALE GENOMIC DNA]</scope>
</reference>
<dbReference type="Pfam" id="PF05362">
    <property type="entry name" value="Lon_C"/>
    <property type="match status" value="1"/>
</dbReference>
<dbReference type="PANTHER" id="PTHR10046">
    <property type="entry name" value="ATP DEPENDENT LON PROTEASE FAMILY MEMBER"/>
    <property type="match status" value="1"/>
</dbReference>
<accession>A0A143WU41</accession>
<dbReference type="PRINTS" id="PR00830">
    <property type="entry name" value="ENDOLAPTASE"/>
</dbReference>
<dbReference type="AlphaFoldDB" id="A0A143WU41"/>
<dbReference type="InterPro" id="IPR041699">
    <property type="entry name" value="AAA_32"/>
</dbReference>
<feature type="active site" evidence="2">
    <location>
        <position position="437"/>
    </location>
</feature>
<dbReference type="KEGG" id="hed:TPER_HE00354"/>
<dbReference type="InterPro" id="IPR008269">
    <property type="entry name" value="Lon_proteolytic"/>
</dbReference>
<dbReference type="PATRIC" id="fig|1778263.3.peg.353"/>
<dbReference type="GO" id="GO:0004176">
    <property type="term" value="F:ATP-dependent peptidase activity"/>
    <property type="evidence" value="ECO:0007669"/>
    <property type="project" value="UniProtKB-UniRule"/>
</dbReference>
<dbReference type="Gene3D" id="3.40.50.300">
    <property type="entry name" value="P-loop containing nucleotide triphosphate hydrolases"/>
    <property type="match status" value="1"/>
</dbReference>
<dbReference type="InterPro" id="IPR020568">
    <property type="entry name" value="Ribosomal_Su5_D2-typ_SF"/>
</dbReference>
<dbReference type="RefSeq" id="WP_082798875.1">
    <property type="nucleotide sequence ID" value="NZ_LN999835.1"/>
</dbReference>
<dbReference type="InterPro" id="IPR027417">
    <property type="entry name" value="P-loop_NTPase"/>
</dbReference>
<dbReference type="GO" id="GO:0006508">
    <property type="term" value="P:proteolysis"/>
    <property type="evidence" value="ECO:0007669"/>
    <property type="project" value="UniProtKB-KW"/>
</dbReference>
<sequence>MINKKLEWKYLLPDLTDFLAVFDKPCLPLPKPLASLQPRLMNGLTQFCHSHFSSRFMLLTAKEENDYFNLIAQTVNHILPTPNKPIGSRYIVTSIGVSEQPAVTTEDNFAARDTCAWQCWVEHEQLFGALRCYRDFIDLQPGLVHRANGGVLIVGARALIYQPLLWLRLKQMILQQRFDWLPINKCCPLPVSVPSMPLNLRLIILGERESIADLNYLEPNLNSIAFYGEFESELSINGASAIAQWCAWVNMLAAHHSLPALEADAWPVLIKQAIRYSGDQKKLPLCPQWLTRRLKEAALYSSAQSLLTAQAVIDSEHTRVWRESYLSKRMQDDIVERQIMVETAGQIVGQVNAISVLDFPGHPLSFGEPSRISCVVHIGDGEINDVERKAELGGNLHAKGMMIMQAFLMSVLKLDQQLPFNASLVFEQSYGEVDGDSASLAELVALISALADKPVTQQIAVTGSVDQFGHVQPIGSINEKIEGFYTLCQARGLTGTQGVIFPIANVRHLCLHDDVIKAVREGQFSLWAVHTINEALEILTAMPFDSDKLPSIVKKIRERIANINLHERRKPWGLRWLNWFN</sequence>
<evidence type="ECO:0000256" key="2">
    <source>
        <dbReference type="PROSITE-ProRule" id="PRU01122"/>
    </source>
</evidence>
<keyword evidence="2" id="KW-0720">Serine protease</keyword>
<dbReference type="EC" id="3.4.21.53" evidence="2"/>
<dbReference type="Proteomes" id="UP000095477">
    <property type="component" value="Chromosome I"/>
</dbReference>
<organism evidence="4 5">
    <name type="scientific">Candidatus Hoaglandella endobia</name>
    <dbReference type="NCBI Taxonomy" id="1778263"/>
    <lineage>
        <taxon>Bacteria</taxon>
        <taxon>Pseudomonadati</taxon>
        <taxon>Pseudomonadota</taxon>
        <taxon>Gammaproteobacteria</taxon>
        <taxon>Enterobacterales</taxon>
        <taxon>Enterobacteriaceae</taxon>
        <taxon>Candidatus Hoaglandella</taxon>
    </lineage>
</organism>
<keyword evidence="5" id="KW-1185">Reference proteome</keyword>
<name>A0A143WU41_9ENTR</name>
<dbReference type="Gene3D" id="3.30.230.10">
    <property type="match status" value="1"/>
</dbReference>
<proteinExistence type="inferred from homology"/>
<dbReference type="STRING" id="1778263.TPER_HE00354"/>
<comment type="catalytic activity">
    <reaction evidence="2">
        <text>Hydrolysis of proteins in presence of ATP.</text>
        <dbReference type="EC" id="3.4.21.53"/>
    </reaction>
</comment>
<dbReference type="InterPro" id="IPR027065">
    <property type="entry name" value="Lon_Prtase"/>
</dbReference>
<comment type="similarity">
    <text evidence="2">Belongs to the peptidase S16 family.</text>
</comment>
<dbReference type="EMBL" id="LN999835">
    <property type="protein sequence ID" value="CUX97273.1"/>
    <property type="molecule type" value="Genomic_DNA"/>
</dbReference>
<evidence type="ECO:0000313" key="4">
    <source>
        <dbReference type="EMBL" id="CUX97273.1"/>
    </source>
</evidence>
<dbReference type="PROSITE" id="PS51786">
    <property type="entry name" value="LON_PROTEOLYTIC"/>
    <property type="match status" value="1"/>
</dbReference>
<protein>
    <recommendedName>
        <fullName evidence="2">endopeptidase La</fullName>
        <ecNumber evidence="2">3.4.21.53</ecNumber>
    </recommendedName>
</protein>
<dbReference type="OrthoDB" id="9758568at2"/>
<dbReference type="GO" id="GO:0005524">
    <property type="term" value="F:ATP binding"/>
    <property type="evidence" value="ECO:0007669"/>
    <property type="project" value="InterPro"/>
</dbReference>
<evidence type="ECO:0000256" key="1">
    <source>
        <dbReference type="ARBA" id="ARBA00022670"/>
    </source>
</evidence>
<dbReference type="SUPFAM" id="SSF54211">
    <property type="entry name" value="Ribosomal protein S5 domain 2-like"/>
    <property type="match status" value="1"/>
</dbReference>
<dbReference type="GO" id="GO:0030163">
    <property type="term" value="P:protein catabolic process"/>
    <property type="evidence" value="ECO:0007669"/>
    <property type="project" value="InterPro"/>
</dbReference>
<gene>
    <name evidence="4" type="primary">lon1</name>
    <name evidence="4" type="ORF">TPER_HE00354</name>
</gene>
<dbReference type="GO" id="GO:0004252">
    <property type="term" value="F:serine-type endopeptidase activity"/>
    <property type="evidence" value="ECO:0007669"/>
    <property type="project" value="UniProtKB-UniRule"/>
</dbReference>
<evidence type="ECO:0000313" key="5">
    <source>
        <dbReference type="Proteomes" id="UP000095477"/>
    </source>
</evidence>
<keyword evidence="1 2" id="KW-0645">Protease</keyword>
<feature type="domain" description="Lon proteolytic" evidence="3">
    <location>
        <begin position="345"/>
        <end position="542"/>
    </location>
</feature>
<feature type="active site" evidence="2">
    <location>
        <position position="480"/>
    </location>
</feature>
<keyword evidence="2 4" id="KW-0378">Hydrolase</keyword>
<dbReference type="InterPro" id="IPR014721">
    <property type="entry name" value="Ribsml_uS5_D2-typ_fold_subgr"/>
</dbReference>
<dbReference type="Pfam" id="PF13654">
    <property type="entry name" value="AAA_32"/>
    <property type="match status" value="1"/>
</dbReference>
<evidence type="ECO:0000259" key="3">
    <source>
        <dbReference type="PROSITE" id="PS51786"/>
    </source>
</evidence>